<comment type="caution">
    <text evidence="2">The sequence shown here is derived from an EMBL/GenBank/DDBJ whole genome shotgun (WGS) entry which is preliminary data.</text>
</comment>
<feature type="domain" description="GmrSD restriction endonucleases N-terminal" evidence="1">
    <location>
        <begin position="28"/>
        <end position="110"/>
    </location>
</feature>
<evidence type="ECO:0000313" key="3">
    <source>
        <dbReference type="Proteomes" id="UP000011732"/>
    </source>
</evidence>
<dbReference type="RefSeq" id="WP_006136757.1">
    <property type="nucleotide sequence ID" value="NZ_AOHP01000169.1"/>
</dbReference>
<dbReference type="EMBL" id="AOHP01000169">
    <property type="protein sequence ID" value="EMF20392.1"/>
    <property type="molecule type" value="Genomic_DNA"/>
</dbReference>
<dbReference type="AlphaFoldDB" id="M3DFH7"/>
<dbReference type="InterPro" id="IPR004919">
    <property type="entry name" value="GmrSD_N"/>
</dbReference>
<dbReference type="PANTHER" id="PTHR39639">
    <property type="entry name" value="CHROMOSOME 16, WHOLE GENOME SHOTGUN SEQUENCE"/>
    <property type="match status" value="1"/>
</dbReference>
<dbReference type="Pfam" id="PF03235">
    <property type="entry name" value="GmrSD_N"/>
    <property type="match status" value="1"/>
</dbReference>
<reference evidence="2 3" key="1">
    <citation type="journal article" date="2013" name="Genome Announc.">
        <title>Draft Genome Sequence of Streptomyces gancidicus Strain BKS 13-15.</title>
        <authorList>
            <person name="Kumar S."/>
            <person name="Kaur N."/>
            <person name="Singh N.K."/>
            <person name="Raghava G.P."/>
            <person name="Mayilraj S."/>
        </authorList>
    </citation>
    <scope>NUCLEOTIDE SEQUENCE [LARGE SCALE GENOMIC DNA]</scope>
    <source>
        <strain evidence="2 3">BKS 13-15</strain>
    </source>
</reference>
<accession>M3DFH7</accession>
<dbReference type="Proteomes" id="UP000011732">
    <property type="component" value="Unassembled WGS sequence"/>
</dbReference>
<dbReference type="PANTHER" id="PTHR39639:SF1">
    <property type="entry name" value="DUF262 DOMAIN-CONTAINING PROTEIN"/>
    <property type="match status" value="1"/>
</dbReference>
<evidence type="ECO:0000313" key="2">
    <source>
        <dbReference type="EMBL" id="EMF20392.1"/>
    </source>
</evidence>
<gene>
    <name evidence="2" type="ORF">H114_32654</name>
</gene>
<protein>
    <recommendedName>
        <fullName evidence="1">GmrSD restriction endonucleases N-terminal domain-containing protein</fullName>
    </recommendedName>
</protein>
<organism evidence="2 3">
    <name type="scientific">Streptomyces gancidicus BKS 13-15</name>
    <dbReference type="NCBI Taxonomy" id="1284664"/>
    <lineage>
        <taxon>Bacteria</taxon>
        <taxon>Bacillati</taxon>
        <taxon>Actinomycetota</taxon>
        <taxon>Actinomycetes</taxon>
        <taxon>Kitasatosporales</taxon>
        <taxon>Streptomycetaceae</taxon>
        <taxon>Streptomyces</taxon>
        <taxon>Streptomyces pseudogriseolus group</taxon>
    </lineage>
</organism>
<name>M3DFH7_STREZ</name>
<dbReference type="OrthoDB" id="9787127at2"/>
<evidence type="ECO:0000259" key="1">
    <source>
        <dbReference type="Pfam" id="PF03235"/>
    </source>
</evidence>
<sequence>MTRQTPAPIEHTNFEITHQRASALGRLVEDGALDLRPPYQRASVWDDTQRIALVESWLRGISIGSVVFSDRWTGAWRNPDGSRFDPVEQAQWACVDGQQRITTAIAWFTDAFAVPASWFEPEHVERTVPTGDGPYVHHSGLSLPRRRHLDLQATIQVETVKTATCVQDEAMIYLLRNRGGTLQTAADIDNARRVADSRKEPRP</sequence>
<keyword evidence="3" id="KW-1185">Reference proteome</keyword>
<proteinExistence type="predicted"/>
<dbReference type="PATRIC" id="fig|1284664.3.peg.6538"/>